<name>A0ABR1BX18_NECAM</name>
<evidence type="ECO:0008006" key="4">
    <source>
        <dbReference type="Google" id="ProtNLM"/>
    </source>
</evidence>
<accession>A0ABR1BX18</accession>
<evidence type="ECO:0000313" key="2">
    <source>
        <dbReference type="EMBL" id="KAK6730884.1"/>
    </source>
</evidence>
<organism evidence="2 3">
    <name type="scientific">Necator americanus</name>
    <name type="common">Human hookworm</name>
    <dbReference type="NCBI Taxonomy" id="51031"/>
    <lineage>
        <taxon>Eukaryota</taxon>
        <taxon>Metazoa</taxon>
        <taxon>Ecdysozoa</taxon>
        <taxon>Nematoda</taxon>
        <taxon>Chromadorea</taxon>
        <taxon>Rhabditida</taxon>
        <taxon>Rhabditina</taxon>
        <taxon>Rhabditomorpha</taxon>
        <taxon>Strongyloidea</taxon>
        <taxon>Ancylostomatidae</taxon>
        <taxon>Bunostominae</taxon>
        <taxon>Necator</taxon>
    </lineage>
</organism>
<proteinExistence type="predicted"/>
<sequence>MRREFLCVYHIVTDYICRVHPHCRRRRRRRRNSFVGGGGRRPCSHPWGYAPNSFAAETWDPSVGTFTTDSPDGGSDDCSQVFVMQEPRHVLYVNKADSLLVNADVRTYVRTADGPPSVCLGSVARLRGPHCRGLSAYHEWRGQHTDVRRIVARIGGVGEGGGGGGEGGGGEGGGGGGGERE</sequence>
<keyword evidence="3" id="KW-1185">Reference proteome</keyword>
<dbReference type="EMBL" id="JAVFWL010000001">
    <property type="protein sequence ID" value="KAK6730884.1"/>
    <property type="molecule type" value="Genomic_DNA"/>
</dbReference>
<comment type="caution">
    <text evidence="2">The sequence shown here is derived from an EMBL/GenBank/DDBJ whole genome shotgun (WGS) entry which is preliminary data.</text>
</comment>
<evidence type="ECO:0000256" key="1">
    <source>
        <dbReference type="SAM" id="MobiDB-lite"/>
    </source>
</evidence>
<reference evidence="2 3" key="1">
    <citation type="submission" date="2023-08" db="EMBL/GenBank/DDBJ databases">
        <title>A Necator americanus chromosomal reference genome.</title>
        <authorList>
            <person name="Ilik V."/>
            <person name="Petrzelkova K.J."/>
            <person name="Pardy F."/>
            <person name="Fuh T."/>
            <person name="Niatou-Singa F.S."/>
            <person name="Gouil Q."/>
            <person name="Baker L."/>
            <person name="Ritchie M.E."/>
            <person name="Jex A.R."/>
            <person name="Gazzola D."/>
            <person name="Li H."/>
            <person name="Toshio Fujiwara R."/>
            <person name="Zhan B."/>
            <person name="Aroian R.V."/>
            <person name="Pafco B."/>
            <person name="Schwarz E.M."/>
        </authorList>
    </citation>
    <scope>NUCLEOTIDE SEQUENCE [LARGE SCALE GENOMIC DNA]</scope>
    <source>
        <strain evidence="2 3">Aroian</strain>
        <tissue evidence="2">Whole animal</tissue>
    </source>
</reference>
<gene>
    <name evidence="2" type="primary">Necator_chrI.g3516</name>
    <name evidence="2" type="ORF">RB195_007387</name>
</gene>
<evidence type="ECO:0000313" key="3">
    <source>
        <dbReference type="Proteomes" id="UP001303046"/>
    </source>
</evidence>
<feature type="region of interest" description="Disordered" evidence="1">
    <location>
        <begin position="156"/>
        <end position="181"/>
    </location>
</feature>
<dbReference type="Proteomes" id="UP001303046">
    <property type="component" value="Unassembled WGS sequence"/>
</dbReference>
<protein>
    <recommendedName>
        <fullName evidence="4">CUB domain-containing protein</fullName>
    </recommendedName>
</protein>